<dbReference type="AlphaFoldDB" id="A0A6J1MT64"/>
<dbReference type="PANTHER" id="PTHR15469:SF0">
    <property type="entry name" value="NADH DEHYDROGENASE [UBIQUINONE] 1 BETA SUBCOMPLEX SUBUNIT 4"/>
    <property type="match status" value="1"/>
</dbReference>
<accession>A0A6J1MT64</accession>
<dbReference type="RefSeq" id="XP_023936122.1">
    <property type="nucleotide sequence ID" value="XM_024080354.2"/>
</dbReference>
<keyword evidence="5" id="KW-0679">Respiratory chain</keyword>
<keyword evidence="9 14" id="KW-1133">Transmembrane helix</keyword>
<dbReference type="KEGG" id="bany:112044485"/>
<keyword evidence="11 14" id="KW-0472">Membrane</keyword>
<evidence type="ECO:0000256" key="4">
    <source>
        <dbReference type="ARBA" id="ARBA00022448"/>
    </source>
</evidence>
<evidence type="ECO:0000256" key="5">
    <source>
        <dbReference type="ARBA" id="ARBA00022660"/>
    </source>
</evidence>
<sequence length="116" mass="13942">MAEKYGISDGQFKLIQKQAERRAEMRREFLKQRTNPWKHADQAGYVFDTAHQRFISMKVTHFDRFEANRKTSLFGFFAIVVPMISYGYLVWNERNKREQKIRAGEVPYKDRIFKLC</sequence>
<evidence type="ECO:0000313" key="15">
    <source>
        <dbReference type="Proteomes" id="UP001652582"/>
    </source>
</evidence>
<dbReference type="Pfam" id="PF07225">
    <property type="entry name" value="NDUF_B4"/>
    <property type="match status" value="1"/>
</dbReference>
<protein>
    <recommendedName>
        <fullName evidence="3">NADH dehydrogenase [ubiquinone] 1 beta subcomplex subunit 4</fullName>
    </recommendedName>
    <alternativeName>
        <fullName evidence="12">Complex I-B15</fullName>
    </alternativeName>
    <alternativeName>
        <fullName evidence="13">NADH-ubiquinone oxidoreductase B15 subunit</fullName>
    </alternativeName>
</protein>
<feature type="transmembrane region" description="Helical" evidence="14">
    <location>
        <begin position="73"/>
        <end position="91"/>
    </location>
</feature>
<evidence type="ECO:0000256" key="7">
    <source>
        <dbReference type="ARBA" id="ARBA00022792"/>
    </source>
</evidence>
<dbReference type="CTD" id="36640"/>
<keyword evidence="6 14" id="KW-0812">Transmembrane</keyword>
<evidence type="ECO:0000256" key="8">
    <source>
        <dbReference type="ARBA" id="ARBA00022982"/>
    </source>
</evidence>
<evidence type="ECO:0000256" key="13">
    <source>
        <dbReference type="ARBA" id="ARBA00030987"/>
    </source>
</evidence>
<evidence type="ECO:0000256" key="14">
    <source>
        <dbReference type="SAM" id="Phobius"/>
    </source>
</evidence>
<dbReference type="OrthoDB" id="5818798at2759"/>
<name>A0A6J1MT64_BICAN</name>
<comment type="subcellular location">
    <subcellularLocation>
        <location evidence="1">Mitochondrion inner membrane</location>
        <topology evidence="1">Single-pass membrane protein</topology>
    </subcellularLocation>
</comment>
<dbReference type="InterPro" id="IPR009866">
    <property type="entry name" value="NADH_UbQ_OxRdtase_NDUFB4_su"/>
</dbReference>
<dbReference type="PANTHER" id="PTHR15469">
    <property type="entry name" value="NADH-UBIQUINONE OXIDOREDUCTASE B15 SUBUNIT"/>
    <property type="match status" value="1"/>
</dbReference>
<evidence type="ECO:0000256" key="2">
    <source>
        <dbReference type="ARBA" id="ARBA00007260"/>
    </source>
</evidence>
<evidence type="ECO:0000313" key="16">
    <source>
        <dbReference type="RefSeq" id="XP_023936122.1"/>
    </source>
</evidence>
<proteinExistence type="inferred from homology"/>
<dbReference type="Proteomes" id="UP001652582">
    <property type="component" value="Chromosome 13"/>
</dbReference>
<evidence type="ECO:0000256" key="9">
    <source>
        <dbReference type="ARBA" id="ARBA00022989"/>
    </source>
</evidence>
<dbReference type="GeneID" id="112044485"/>
<evidence type="ECO:0000256" key="10">
    <source>
        <dbReference type="ARBA" id="ARBA00023128"/>
    </source>
</evidence>
<evidence type="ECO:0000256" key="12">
    <source>
        <dbReference type="ARBA" id="ARBA00030212"/>
    </source>
</evidence>
<keyword evidence="10" id="KW-0496">Mitochondrion</keyword>
<evidence type="ECO:0000256" key="1">
    <source>
        <dbReference type="ARBA" id="ARBA00004434"/>
    </source>
</evidence>
<dbReference type="GO" id="GO:0005743">
    <property type="term" value="C:mitochondrial inner membrane"/>
    <property type="evidence" value="ECO:0007669"/>
    <property type="project" value="UniProtKB-SubCell"/>
</dbReference>
<organism evidence="15 16">
    <name type="scientific">Bicyclus anynana</name>
    <name type="common">Squinting bush brown butterfly</name>
    <dbReference type="NCBI Taxonomy" id="110368"/>
    <lineage>
        <taxon>Eukaryota</taxon>
        <taxon>Metazoa</taxon>
        <taxon>Ecdysozoa</taxon>
        <taxon>Arthropoda</taxon>
        <taxon>Hexapoda</taxon>
        <taxon>Insecta</taxon>
        <taxon>Pterygota</taxon>
        <taxon>Neoptera</taxon>
        <taxon>Endopterygota</taxon>
        <taxon>Lepidoptera</taxon>
        <taxon>Glossata</taxon>
        <taxon>Ditrysia</taxon>
        <taxon>Papilionoidea</taxon>
        <taxon>Nymphalidae</taxon>
        <taxon>Satyrinae</taxon>
        <taxon>Satyrini</taxon>
        <taxon>Mycalesina</taxon>
        <taxon>Bicyclus</taxon>
    </lineage>
</organism>
<keyword evidence="8" id="KW-0249">Electron transport</keyword>
<keyword evidence="4" id="KW-0813">Transport</keyword>
<reference evidence="16" key="1">
    <citation type="submission" date="2025-08" db="UniProtKB">
        <authorList>
            <consortium name="RefSeq"/>
        </authorList>
    </citation>
    <scope>IDENTIFICATION</scope>
</reference>
<evidence type="ECO:0000256" key="11">
    <source>
        <dbReference type="ARBA" id="ARBA00023136"/>
    </source>
</evidence>
<comment type="similarity">
    <text evidence="2">Belongs to the complex I NDUFB4 subunit family.</text>
</comment>
<evidence type="ECO:0000256" key="3">
    <source>
        <dbReference type="ARBA" id="ARBA00018681"/>
    </source>
</evidence>
<keyword evidence="7" id="KW-0999">Mitochondrion inner membrane</keyword>
<gene>
    <name evidence="16" type="primary">LOC112044485</name>
</gene>
<keyword evidence="15" id="KW-1185">Reference proteome</keyword>
<evidence type="ECO:0000256" key="6">
    <source>
        <dbReference type="ARBA" id="ARBA00022692"/>
    </source>
</evidence>